<gene>
    <name evidence="1" type="ORF">GCM10007874_00070</name>
</gene>
<sequence length="541" mass="59623">MKDVSYWWALPGPAGFLSRLVSDLASSGIVVVECPRPAPEGLVEAIKNKLAGGIAIDAIQFDGSRIREGQSIVHELAMSTGIAGSSIGTIGDFLEAAGVYETAFVVDGIQPDAVVTWGAFIRAVKHERQRTSAIAGPYLVIFQPPGLTKDNAARLRGTAKIRRVVGIASSIDTYAWAAANGTRFGSGLMDRTAIATSLEVAAWSRELLGDMLRWDEEDQLFPQKRLAEIAQATAWPFPCWENGLVDLWDDAAVPHAAAAVAHGFEAEVVRRIWVAQSRTILPFVDSARRGLIRKYIDILEERTSVQNPYLRGHESTPRPITNPWELELNDILILLSSDLTDAETKGAVAFRNVRNNLAHFKPVDARTLKMIADWWELFLDILPAAVPGWSWPRVGQKLMLTVGPSGAGKSHWVEAQGTKSISVRGLAAELRQKISGLTPEGMLRVARERAAKILEAGSDVVIDHTHMSAKERRINAQSMPTDLQTEYVIIDSMLDEKLHRQPDQEKMIRESHLLFQDQIANCLIGDKLPNVTVKDKRSFKI</sequence>
<dbReference type="Gene3D" id="3.40.50.300">
    <property type="entry name" value="P-loop containing nucleotide triphosphate hydrolases"/>
    <property type="match status" value="1"/>
</dbReference>
<evidence type="ECO:0000313" key="2">
    <source>
        <dbReference type="Proteomes" id="UP001156882"/>
    </source>
</evidence>
<dbReference type="Pfam" id="PF13671">
    <property type="entry name" value="AAA_33"/>
    <property type="match status" value="1"/>
</dbReference>
<keyword evidence="2" id="KW-1185">Reference proteome</keyword>
<protein>
    <recommendedName>
        <fullName evidence="3">AAA family ATPase</fullName>
    </recommendedName>
</protein>
<accession>A0ABQ6CFI5</accession>
<name>A0ABQ6CFI5_9HYPH</name>
<evidence type="ECO:0000313" key="1">
    <source>
        <dbReference type="EMBL" id="GLS16992.1"/>
    </source>
</evidence>
<comment type="caution">
    <text evidence="1">The sequence shown here is derived from an EMBL/GenBank/DDBJ whole genome shotgun (WGS) entry which is preliminary data.</text>
</comment>
<proteinExistence type="predicted"/>
<evidence type="ECO:0008006" key="3">
    <source>
        <dbReference type="Google" id="ProtNLM"/>
    </source>
</evidence>
<reference evidence="2" key="1">
    <citation type="journal article" date="2019" name="Int. J. Syst. Evol. Microbiol.">
        <title>The Global Catalogue of Microorganisms (GCM) 10K type strain sequencing project: providing services to taxonomists for standard genome sequencing and annotation.</title>
        <authorList>
            <consortium name="The Broad Institute Genomics Platform"/>
            <consortium name="The Broad Institute Genome Sequencing Center for Infectious Disease"/>
            <person name="Wu L."/>
            <person name="Ma J."/>
        </authorList>
    </citation>
    <scope>NUCLEOTIDE SEQUENCE [LARGE SCALE GENOMIC DNA]</scope>
    <source>
        <strain evidence="2">NBRC 101365</strain>
    </source>
</reference>
<organism evidence="1 2">
    <name type="scientific">Labrys miyagiensis</name>
    <dbReference type="NCBI Taxonomy" id="346912"/>
    <lineage>
        <taxon>Bacteria</taxon>
        <taxon>Pseudomonadati</taxon>
        <taxon>Pseudomonadota</taxon>
        <taxon>Alphaproteobacteria</taxon>
        <taxon>Hyphomicrobiales</taxon>
        <taxon>Xanthobacteraceae</taxon>
        <taxon>Labrys</taxon>
    </lineage>
</organism>
<dbReference type="RefSeq" id="WP_284309821.1">
    <property type="nucleotide sequence ID" value="NZ_BSPC01000001.1"/>
</dbReference>
<dbReference type="EMBL" id="BSPC01000001">
    <property type="protein sequence ID" value="GLS16992.1"/>
    <property type="molecule type" value="Genomic_DNA"/>
</dbReference>
<dbReference type="Proteomes" id="UP001156882">
    <property type="component" value="Unassembled WGS sequence"/>
</dbReference>
<dbReference type="InterPro" id="IPR027417">
    <property type="entry name" value="P-loop_NTPase"/>
</dbReference>